<keyword evidence="2" id="KW-1185">Reference proteome</keyword>
<name>A0ACB6QPP0_9PLEO</name>
<evidence type="ECO:0000313" key="2">
    <source>
        <dbReference type="Proteomes" id="UP000799755"/>
    </source>
</evidence>
<evidence type="ECO:0000313" key="1">
    <source>
        <dbReference type="EMBL" id="KAF2468827.1"/>
    </source>
</evidence>
<reference evidence="1" key="1">
    <citation type="journal article" date="2020" name="Stud. Mycol.">
        <title>101 Dothideomycetes genomes: a test case for predicting lifestyles and emergence of pathogens.</title>
        <authorList>
            <person name="Haridas S."/>
            <person name="Albert R."/>
            <person name="Binder M."/>
            <person name="Bloem J."/>
            <person name="Labutti K."/>
            <person name="Salamov A."/>
            <person name="Andreopoulos B."/>
            <person name="Baker S."/>
            <person name="Barry K."/>
            <person name="Bills G."/>
            <person name="Bluhm B."/>
            <person name="Cannon C."/>
            <person name="Castanera R."/>
            <person name="Culley D."/>
            <person name="Daum C."/>
            <person name="Ezra D."/>
            <person name="Gonzalez J."/>
            <person name="Henrissat B."/>
            <person name="Kuo A."/>
            <person name="Liang C."/>
            <person name="Lipzen A."/>
            <person name="Lutzoni F."/>
            <person name="Magnuson J."/>
            <person name="Mondo S."/>
            <person name="Nolan M."/>
            <person name="Ohm R."/>
            <person name="Pangilinan J."/>
            <person name="Park H.-J."/>
            <person name="Ramirez L."/>
            <person name="Alfaro M."/>
            <person name="Sun H."/>
            <person name="Tritt A."/>
            <person name="Yoshinaga Y."/>
            <person name="Zwiers L.-H."/>
            <person name="Turgeon B."/>
            <person name="Goodwin S."/>
            <person name="Spatafora J."/>
            <person name="Crous P."/>
            <person name="Grigoriev I."/>
        </authorList>
    </citation>
    <scope>NUCLEOTIDE SEQUENCE</scope>
    <source>
        <strain evidence="1">ATCC 200398</strain>
    </source>
</reference>
<proteinExistence type="predicted"/>
<organism evidence="1 2">
    <name type="scientific">Lindgomyces ingoldianus</name>
    <dbReference type="NCBI Taxonomy" id="673940"/>
    <lineage>
        <taxon>Eukaryota</taxon>
        <taxon>Fungi</taxon>
        <taxon>Dikarya</taxon>
        <taxon>Ascomycota</taxon>
        <taxon>Pezizomycotina</taxon>
        <taxon>Dothideomycetes</taxon>
        <taxon>Pleosporomycetidae</taxon>
        <taxon>Pleosporales</taxon>
        <taxon>Lindgomycetaceae</taxon>
        <taxon>Lindgomyces</taxon>
    </lineage>
</organism>
<dbReference type="Proteomes" id="UP000799755">
    <property type="component" value="Unassembled WGS sequence"/>
</dbReference>
<feature type="non-terminal residue" evidence="1">
    <location>
        <position position="1"/>
    </location>
</feature>
<sequence>RGGASTRGKRATAQPTFKGRRSKEEREQRVQADLARDRQRMKEREAEAKKAGAQPKKEKEKEGRRNANAHGRGGGFTGADLDSPFSWSARKKASGNQAARFASGFGSGLGSGFGSGPGATRVKREPNNDGGYMSLGIPVKKEDGGYVSSGEEDDVKYPRKDIDTIQISSDEDEVSQSVTKGNKGKGTAPQLLMPVRVNRKEHHDRVVGINTEASSATSTKSLQQVEAPGESRQAETAESVSRKGKGKMKDVEITDVRRPYKGMWQDADEPHISVKTETISDEENSPEAVDVRTGTSVKAAERQSRTSPSVERRPQAKGSIAGELVHQTDEDRAEWERGQAKRRYMLLELGPGEVPAPKGKEDNGQTPRTVRDDHPYLFQFPRGIPELLLPKIKAEPFDSSDHGAKTSTSTEQTVGKSEDTSSGSALTSPKYPSAGGYVGKLRVRKSGIGELDWGGFPLDVSPALKVHYHQEVVRLNITPEQERVVEEDGGEAHSLGRLKGKYVVKLNLDELLG</sequence>
<accession>A0ACB6QPP0</accession>
<comment type="caution">
    <text evidence="1">The sequence shown here is derived from an EMBL/GenBank/DDBJ whole genome shotgun (WGS) entry which is preliminary data.</text>
</comment>
<protein>
    <submittedName>
        <fullName evidence="1">Uncharacterized protein</fullName>
    </submittedName>
</protein>
<gene>
    <name evidence="1" type="ORF">BDR25DRAFT_201031</name>
</gene>
<dbReference type="EMBL" id="MU003514">
    <property type="protein sequence ID" value="KAF2468827.1"/>
    <property type="molecule type" value="Genomic_DNA"/>
</dbReference>
<feature type="non-terminal residue" evidence="1">
    <location>
        <position position="513"/>
    </location>
</feature>